<dbReference type="AlphaFoldDB" id="A0A0K9PHW5"/>
<dbReference type="Gene3D" id="1.10.110.10">
    <property type="entry name" value="Plant lipid-transfer and hydrophobic proteins"/>
    <property type="match status" value="1"/>
</dbReference>
<keyword evidence="4" id="KW-1185">Reference proteome</keyword>
<comment type="caution">
    <text evidence="3">The sequence shown here is derived from an EMBL/GenBank/DDBJ whole genome shotgun (WGS) entry which is preliminary data.</text>
</comment>
<dbReference type="InterPro" id="IPR027923">
    <property type="entry name" value="Hydrophob_seed_dom"/>
</dbReference>
<feature type="signal peptide" evidence="1">
    <location>
        <begin position="1"/>
        <end position="22"/>
    </location>
</feature>
<sequence>MESSIKISALVLILQLFIFATSTPILEEKFGHCRKHNNHNKVTPPVIPILPPVVPGNTFCPPPPASPATTCPVDALKLGTCIDLLGGLVHGIIRDPVVNKCCPVLRGLLNLEAAICLCTTIKLRLLSIKIYLPLALKLLSTCGKTPPPDFTCNV</sequence>
<organism evidence="3 4">
    <name type="scientific">Zostera marina</name>
    <name type="common">Eelgrass</name>
    <dbReference type="NCBI Taxonomy" id="29655"/>
    <lineage>
        <taxon>Eukaryota</taxon>
        <taxon>Viridiplantae</taxon>
        <taxon>Streptophyta</taxon>
        <taxon>Embryophyta</taxon>
        <taxon>Tracheophyta</taxon>
        <taxon>Spermatophyta</taxon>
        <taxon>Magnoliopsida</taxon>
        <taxon>Liliopsida</taxon>
        <taxon>Zosteraceae</taxon>
        <taxon>Zostera</taxon>
    </lineage>
</organism>
<dbReference type="Proteomes" id="UP000036987">
    <property type="component" value="Unassembled WGS sequence"/>
</dbReference>
<dbReference type="EMBL" id="LFYR01000834">
    <property type="protein sequence ID" value="KMZ68574.1"/>
    <property type="molecule type" value="Genomic_DNA"/>
</dbReference>
<dbReference type="InterPro" id="IPR016140">
    <property type="entry name" value="Bifunc_inhib/LTP/seed_store"/>
</dbReference>
<dbReference type="OMA" id="TIRIGAC"/>
<evidence type="ECO:0000256" key="1">
    <source>
        <dbReference type="SAM" id="SignalP"/>
    </source>
</evidence>
<proteinExistence type="predicted"/>
<reference evidence="4" key="1">
    <citation type="journal article" date="2016" name="Nature">
        <title>The genome of the seagrass Zostera marina reveals angiosperm adaptation to the sea.</title>
        <authorList>
            <person name="Olsen J.L."/>
            <person name="Rouze P."/>
            <person name="Verhelst B."/>
            <person name="Lin Y.-C."/>
            <person name="Bayer T."/>
            <person name="Collen J."/>
            <person name="Dattolo E."/>
            <person name="De Paoli E."/>
            <person name="Dittami S."/>
            <person name="Maumus F."/>
            <person name="Michel G."/>
            <person name="Kersting A."/>
            <person name="Lauritano C."/>
            <person name="Lohaus R."/>
            <person name="Toepel M."/>
            <person name="Tonon T."/>
            <person name="Vanneste K."/>
            <person name="Amirebrahimi M."/>
            <person name="Brakel J."/>
            <person name="Bostroem C."/>
            <person name="Chovatia M."/>
            <person name="Grimwood J."/>
            <person name="Jenkins J.W."/>
            <person name="Jueterbock A."/>
            <person name="Mraz A."/>
            <person name="Stam W.T."/>
            <person name="Tice H."/>
            <person name="Bornberg-Bauer E."/>
            <person name="Green P.J."/>
            <person name="Pearson G.A."/>
            <person name="Procaccini G."/>
            <person name="Duarte C.M."/>
            <person name="Schmutz J."/>
            <person name="Reusch T.B.H."/>
            <person name="Van de Peer Y."/>
        </authorList>
    </citation>
    <scope>NUCLEOTIDE SEQUENCE [LARGE SCALE GENOMIC DNA]</scope>
    <source>
        <strain evidence="4">cv. Finnish</strain>
    </source>
</reference>
<feature type="chain" id="PRO_5005527750" evidence="1">
    <location>
        <begin position="23"/>
        <end position="154"/>
    </location>
</feature>
<dbReference type="SMART" id="SM00499">
    <property type="entry name" value="AAI"/>
    <property type="match status" value="1"/>
</dbReference>
<evidence type="ECO:0000313" key="4">
    <source>
        <dbReference type="Proteomes" id="UP000036987"/>
    </source>
</evidence>
<keyword evidence="1" id="KW-0732">Signal</keyword>
<dbReference type="Pfam" id="PF14547">
    <property type="entry name" value="Hydrophob_seed"/>
    <property type="match status" value="1"/>
</dbReference>
<dbReference type="OrthoDB" id="1935738at2759"/>
<feature type="domain" description="Bifunctional inhibitor/plant lipid transfer protein/seed storage helical" evidence="2">
    <location>
        <begin position="71"/>
        <end position="152"/>
    </location>
</feature>
<evidence type="ECO:0000313" key="3">
    <source>
        <dbReference type="EMBL" id="KMZ68574.1"/>
    </source>
</evidence>
<dbReference type="PANTHER" id="PTHR31731">
    <property type="match status" value="1"/>
</dbReference>
<accession>A0A0K9PHW5</accession>
<dbReference type="SUPFAM" id="SSF47699">
    <property type="entry name" value="Bifunctional inhibitor/lipid-transfer protein/seed storage 2S albumin"/>
    <property type="match status" value="1"/>
</dbReference>
<gene>
    <name evidence="3" type="ORF">ZOSMA_237G00360</name>
</gene>
<dbReference type="InterPro" id="IPR051636">
    <property type="entry name" value="Plant_LTP/defense-related"/>
</dbReference>
<dbReference type="InterPro" id="IPR036312">
    <property type="entry name" value="Bifun_inhib/LTP/seed_sf"/>
</dbReference>
<protein>
    <submittedName>
        <fullName evidence="3">Putative lipid-binding protein</fullName>
    </submittedName>
</protein>
<dbReference type="CDD" id="cd01958">
    <property type="entry name" value="HPS_like"/>
    <property type="match status" value="1"/>
</dbReference>
<evidence type="ECO:0000259" key="2">
    <source>
        <dbReference type="SMART" id="SM00499"/>
    </source>
</evidence>
<name>A0A0K9PHW5_ZOSMR</name>